<name>A0ABP7WQL8_9SPHI</name>
<feature type="domain" description="NodB homology" evidence="2">
    <location>
        <begin position="94"/>
        <end position="335"/>
    </location>
</feature>
<dbReference type="Proteomes" id="UP001500841">
    <property type="component" value="Unassembled WGS sequence"/>
</dbReference>
<dbReference type="PANTHER" id="PTHR34216:SF7">
    <property type="entry name" value="POLY-BETA-1,6-N-ACETYL-D-GLUCOSAMINE N-DEACETYLASE"/>
    <property type="match status" value="1"/>
</dbReference>
<proteinExistence type="predicted"/>
<dbReference type="InterPro" id="IPR002509">
    <property type="entry name" value="NODB_dom"/>
</dbReference>
<dbReference type="Gene3D" id="3.20.20.370">
    <property type="entry name" value="Glycoside hydrolase/deacetylase"/>
    <property type="match status" value="1"/>
</dbReference>
<evidence type="ECO:0000313" key="3">
    <source>
        <dbReference type="EMBL" id="GAA4094476.1"/>
    </source>
</evidence>
<gene>
    <name evidence="3" type="ORF">GCM10022392_16580</name>
</gene>
<dbReference type="InterPro" id="IPR011330">
    <property type="entry name" value="Glyco_hydro/deAcase_b/a-brl"/>
</dbReference>
<comment type="caution">
    <text evidence="3">The sequence shown here is derived from an EMBL/GenBank/DDBJ whole genome shotgun (WGS) entry which is preliminary data.</text>
</comment>
<dbReference type="RefSeq" id="WP_345102819.1">
    <property type="nucleotide sequence ID" value="NZ_BAABCV010000005.1"/>
</dbReference>
<dbReference type="PROSITE" id="PS51677">
    <property type="entry name" value="NODB"/>
    <property type="match status" value="1"/>
</dbReference>
<dbReference type="CDD" id="cd10918">
    <property type="entry name" value="CE4_NodB_like_5s_6s"/>
    <property type="match status" value="1"/>
</dbReference>
<dbReference type="InterPro" id="IPR051398">
    <property type="entry name" value="Polysacch_Deacetylase"/>
</dbReference>
<evidence type="ECO:0000256" key="1">
    <source>
        <dbReference type="ARBA" id="ARBA00022729"/>
    </source>
</evidence>
<keyword evidence="1" id="KW-0732">Signal</keyword>
<accession>A0ABP7WQL8</accession>
<reference evidence="4" key="1">
    <citation type="journal article" date="2019" name="Int. J. Syst. Evol. Microbiol.">
        <title>The Global Catalogue of Microorganisms (GCM) 10K type strain sequencing project: providing services to taxonomists for standard genome sequencing and annotation.</title>
        <authorList>
            <consortium name="The Broad Institute Genomics Platform"/>
            <consortium name="The Broad Institute Genome Sequencing Center for Infectious Disease"/>
            <person name="Wu L."/>
            <person name="Ma J."/>
        </authorList>
    </citation>
    <scope>NUCLEOTIDE SEQUENCE [LARGE SCALE GENOMIC DNA]</scope>
    <source>
        <strain evidence="4">JCM 17085</strain>
    </source>
</reference>
<dbReference type="SUPFAM" id="SSF88713">
    <property type="entry name" value="Glycoside hydrolase/deacetylase"/>
    <property type="match status" value="1"/>
</dbReference>
<protein>
    <recommendedName>
        <fullName evidence="2">NodB homology domain-containing protein</fullName>
    </recommendedName>
</protein>
<evidence type="ECO:0000313" key="4">
    <source>
        <dbReference type="Proteomes" id="UP001500841"/>
    </source>
</evidence>
<evidence type="ECO:0000259" key="2">
    <source>
        <dbReference type="PROSITE" id="PS51677"/>
    </source>
</evidence>
<dbReference type="EMBL" id="BAABCV010000005">
    <property type="protein sequence ID" value="GAA4094476.1"/>
    <property type="molecule type" value="Genomic_DNA"/>
</dbReference>
<dbReference type="Pfam" id="PF01522">
    <property type="entry name" value="Polysacc_deac_1"/>
    <property type="match status" value="2"/>
</dbReference>
<sequence>MGIVKKISSKLWYKYKLLKRDVRYILGLDENFYTNARGSRILIYHGICQRDHTRFNPIFLTQQLFEQHLQLYKKYCNVVSLDDYYAGNFSADKFNICLTFDDGFANNHKYVLPLLERYQMPATFFITGIANDGQDILWNDFLGIVSKFGPQQITYNGRQYYKGLYDHYTSAINHITLKDELRNLGFEQKTDMMQKLYPLVPFKKDAEQTDYWLQMTPQQIKELSASPYASIGAHGYYHNDLTRINPADAFEEMVRVKQYLENLTSKPATSLAFPYGSYDADVINLAKKAGYYQLLAMDFNTPTDAQDDTLRERLTVNPFISPVNQLYATITCKYD</sequence>
<keyword evidence="4" id="KW-1185">Reference proteome</keyword>
<dbReference type="PANTHER" id="PTHR34216">
    <property type="match status" value="1"/>
</dbReference>
<organism evidence="3 4">
    <name type="scientific">Mucilaginibacter panaciglaebae</name>
    <dbReference type="NCBI Taxonomy" id="502331"/>
    <lineage>
        <taxon>Bacteria</taxon>
        <taxon>Pseudomonadati</taxon>
        <taxon>Bacteroidota</taxon>
        <taxon>Sphingobacteriia</taxon>
        <taxon>Sphingobacteriales</taxon>
        <taxon>Sphingobacteriaceae</taxon>
        <taxon>Mucilaginibacter</taxon>
    </lineage>
</organism>